<evidence type="ECO:0000256" key="7">
    <source>
        <dbReference type="PIRSR" id="PIRSR617736-1"/>
    </source>
</evidence>
<dbReference type="GO" id="GO:0030245">
    <property type="term" value="P:cellulose catabolic process"/>
    <property type="evidence" value="ECO:0007669"/>
    <property type="project" value="UniProtKB-KW"/>
</dbReference>
<evidence type="ECO:0000256" key="4">
    <source>
        <dbReference type="ARBA" id="ARBA00023277"/>
    </source>
</evidence>
<dbReference type="GO" id="GO:0008422">
    <property type="term" value="F:beta-glucosidase activity"/>
    <property type="evidence" value="ECO:0007669"/>
    <property type="project" value="UniProtKB-EC"/>
</dbReference>
<feature type="active site" description="Nucleophile" evidence="7">
    <location>
        <position position="352"/>
    </location>
</feature>
<feature type="binding site" evidence="8">
    <location>
        <position position="397"/>
    </location>
    <ligand>
        <name>substrate</name>
    </ligand>
</feature>
<dbReference type="InterPro" id="IPR001360">
    <property type="entry name" value="Glyco_hydro_1"/>
</dbReference>
<dbReference type="PANTHER" id="PTHR10353:SF36">
    <property type="entry name" value="LP05116P"/>
    <property type="match status" value="1"/>
</dbReference>
<name>A0A1G8IS09_9MICC</name>
<dbReference type="PRINTS" id="PR00131">
    <property type="entry name" value="GLHYDRLASE1"/>
</dbReference>
<feature type="binding site" evidence="8">
    <location>
        <position position="165"/>
    </location>
    <ligand>
        <name>substrate</name>
    </ligand>
</feature>
<evidence type="ECO:0000313" key="10">
    <source>
        <dbReference type="EMBL" id="SDI21704.1"/>
    </source>
</evidence>
<dbReference type="EC" id="3.2.1.21" evidence="9"/>
<comment type="catalytic activity">
    <reaction evidence="9">
        <text>Hydrolysis of terminal, non-reducing beta-D-glucosyl residues with release of beta-D-glucose.</text>
        <dbReference type="EC" id="3.2.1.21"/>
    </reaction>
</comment>
<dbReference type="AlphaFoldDB" id="A0A1G8IS09"/>
<dbReference type="PANTHER" id="PTHR10353">
    <property type="entry name" value="GLYCOSYL HYDROLASE"/>
    <property type="match status" value="1"/>
</dbReference>
<dbReference type="SUPFAM" id="SSF51445">
    <property type="entry name" value="(Trans)glycosidases"/>
    <property type="match status" value="1"/>
</dbReference>
<evidence type="ECO:0000313" key="11">
    <source>
        <dbReference type="Proteomes" id="UP000199258"/>
    </source>
</evidence>
<protein>
    <recommendedName>
        <fullName evidence="9">Beta-glucosidase</fullName>
        <ecNumber evidence="9">3.2.1.21</ecNumber>
    </recommendedName>
</protein>
<evidence type="ECO:0000256" key="8">
    <source>
        <dbReference type="PIRSR" id="PIRSR617736-2"/>
    </source>
</evidence>
<dbReference type="Gene3D" id="3.20.20.80">
    <property type="entry name" value="Glycosidases"/>
    <property type="match status" value="1"/>
</dbReference>
<dbReference type="EMBL" id="FNDT01000007">
    <property type="protein sequence ID" value="SDI21704.1"/>
    <property type="molecule type" value="Genomic_DNA"/>
</dbReference>
<keyword evidence="4" id="KW-0119">Carbohydrate metabolism</keyword>
<evidence type="ECO:0000256" key="3">
    <source>
        <dbReference type="ARBA" id="ARBA00023001"/>
    </source>
</evidence>
<dbReference type="FunFam" id="3.20.20.80:FF:000004">
    <property type="entry name" value="Beta-glucosidase 6-phospho-beta-glucosidase"/>
    <property type="match status" value="1"/>
</dbReference>
<dbReference type="Proteomes" id="UP000199258">
    <property type="component" value="Unassembled WGS sequence"/>
</dbReference>
<keyword evidence="6" id="KW-0624">Polysaccharide degradation</keyword>
<evidence type="ECO:0000256" key="6">
    <source>
        <dbReference type="ARBA" id="ARBA00023326"/>
    </source>
</evidence>
<feature type="active site" description="Proton donor" evidence="7">
    <location>
        <position position="166"/>
    </location>
</feature>
<keyword evidence="3" id="KW-0136">Cellulose degradation</keyword>
<evidence type="ECO:0000256" key="1">
    <source>
        <dbReference type="ARBA" id="ARBA00010838"/>
    </source>
</evidence>
<gene>
    <name evidence="10" type="ORF">SAMN04488693_107133</name>
</gene>
<reference evidence="10 11" key="1">
    <citation type="submission" date="2016-10" db="EMBL/GenBank/DDBJ databases">
        <authorList>
            <person name="de Groot N.N."/>
        </authorList>
    </citation>
    <scope>NUCLEOTIDE SEQUENCE [LARGE SCALE GENOMIC DNA]</scope>
    <source>
        <strain evidence="10 11">NP_1H</strain>
    </source>
</reference>
<keyword evidence="2 9" id="KW-0378">Hydrolase</keyword>
<organism evidence="10 11">
    <name type="scientific">Arthrobacter subterraneus</name>
    <dbReference type="NCBI Taxonomy" id="335973"/>
    <lineage>
        <taxon>Bacteria</taxon>
        <taxon>Bacillati</taxon>
        <taxon>Actinomycetota</taxon>
        <taxon>Actinomycetes</taxon>
        <taxon>Micrococcales</taxon>
        <taxon>Micrococcaceae</taxon>
        <taxon>Arthrobacter</taxon>
    </lineage>
</organism>
<feature type="binding site" evidence="8">
    <location>
        <position position="121"/>
    </location>
    <ligand>
        <name>substrate</name>
    </ligand>
</feature>
<keyword evidence="5 9" id="KW-0326">Glycosidase</keyword>
<proteinExistence type="inferred from homology"/>
<evidence type="ECO:0000256" key="2">
    <source>
        <dbReference type="ARBA" id="ARBA00022801"/>
    </source>
</evidence>
<dbReference type="GO" id="GO:0005829">
    <property type="term" value="C:cytosol"/>
    <property type="evidence" value="ECO:0007669"/>
    <property type="project" value="TreeGrafter"/>
</dbReference>
<dbReference type="Pfam" id="PF00232">
    <property type="entry name" value="Glyco_hydro_1"/>
    <property type="match status" value="1"/>
</dbReference>
<keyword evidence="11" id="KW-1185">Reference proteome</keyword>
<sequence>MSEFGLPAGFVFGTSTAAAQIEGAVNEGGRGPSIWDDYASQHSNILDASSPAIACDHYNRYEEDFDLLKQLGGKAYRMSIAWPRIQPTGRGPANPEGIAFYHRLLDALLDRGIEPWVTLYHWDLPLALQDAGGWQNRETIDAFADYTRILRDEFGGKVSAWMTVNEPVVHTGVGHAIGRAAPGLMLLGSAFSVAHHLLLAHGRAVRVLRETLDTPIGVVNNHSPVEPASGSEKERNLALLYDHYHNGQFAGPLLTGEYPADLAEIEGMSFEVIREGDMEIISTPLDFYGINYYFPTKVGAAPPLFPVPFMPREYSDVPKTDFDWPVIPSGLTTILKQLKEQYPNIPPIYITENGCAYNDGPGGDVTDTRRIEFLEKHLAAVGDAIADGVDVRGYFHWTLMDNWEWQEGYTKKFGLIRMEPATLDRVPRASFHRYAQIIAEHSVPETDAGPAPAPLAAEAS</sequence>
<dbReference type="STRING" id="335973.SAMN04488693_107133"/>
<feature type="binding site" evidence="8">
    <location>
        <position position="20"/>
    </location>
    <ligand>
        <name>substrate</name>
    </ligand>
</feature>
<dbReference type="InterPro" id="IPR017853">
    <property type="entry name" value="GH"/>
</dbReference>
<dbReference type="InterPro" id="IPR017736">
    <property type="entry name" value="Glyco_hydro_1_beta-glucosidase"/>
</dbReference>
<dbReference type="NCBIfam" id="TIGR03356">
    <property type="entry name" value="BGL"/>
    <property type="match status" value="1"/>
</dbReference>
<evidence type="ECO:0000256" key="5">
    <source>
        <dbReference type="ARBA" id="ARBA00023295"/>
    </source>
</evidence>
<dbReference type="RefSeq" id="WP_051470711.1">
    <property type="nucleotide sequence ID" value="NZ_FNDT01000007.1"/>
</dbReference>
<feature type="binding site" evidence="8">
    <location>
        <begin position="404"/>
        <end position="405"/>
    </location>
    <ligand>
        <name>substrate</name>
    </ligand>
</feature>
<dbReference type="OrthoDB" id="9765195at2"/>
<comment type="similarity">
    <text evidence="1 9">Belongs to the glycosyl hydrolase 1 family.</text>
</comment>
<feature type="binding site" evidence="8">
    <location>
        <position position="293"/>
    </location>
    <ligand>
        <name>substrate</name>
    </ligand>
</feature>
<evidence type="ECO:0000256" key="9">
    <source>
        <dbReference type="RuleBase" id="RU361175"/>
    </source>
</evidence>
<accession>A0A1G8IS09</accession>